<dbReference type="SMART" id="SM00267">
    <property type="entry name" value="GGDEF"/>
    <property type="match status" value="1"/>
</dbReference>
<dbReference type="InterPro" id="IPR000160">
    <property type="entry name" value="GGDEF_dom"/>
</dbReference>
<dbReference type="Pfam" id="PF00990">
    <property type="entry name" value="GGDEF"/>
    <property type="match status" value="1"/>
</dbReference>
<dbReference type="PROSITE" id="PS50887">
    <property type="entry name" value="GGDEF"/>
    <property type="match status" value="1"/>
</dbReference>
<keyword evidence="1" id="KW-0472">Membrane</keyword>
<name>A0A1W6Z4G9_9BORD</name>
<dbReference type="PANTHER" id="PTHR44757">
    <property type="entry name" value="DIGUANYLATE CYCLASE DGCP"/>
    <property type="match status" value="1"/>
</dbReference>
<dbReference type="Proteomes" id="UP000194139">
    <property type="component" value="Chromosome"/>
</dbReference>
<accession>A0A1W6Z4G9</accession>
<feature type="domain" description="EAL" evidence="2">
    <location>
        <begin position="249"/>
        <end position="504"/>
    </location>
</feature>
<reference evidence="4 5" key="1">
    <citation type="submission" date="2017-05" db="EMBL/GenBank/DDBJ databases">
        <title>Complete and WGS of Bordetella genogroups.</title>
        <authorList>
            <person name="Spilker T."/>
            <person name="LiPuma J."/>
        </authorList>
    </citation>
    <scope>NUCLEOTIDE SEQUENCE [LARGE SCALE GENOMIC DNA]</scope>
    <source>
        <strain evidence="4 5">AU17164</strain>
    </source>
</reference>
<dbReference type="SUPFAM" id="SSF55073">
    <property type="entry name" value="Nucleotide cyclase"/>
    <property type="match status" value="1"/>
</dbReference>
<dbReference type="Gene3D" id="3.30.70.270">
    <property type="match status" value="1"/>
</dbReference>
<evidence type="ECO:0000256" key="1">
    <source>
        <dbReference type="SAM" id="Phobius"/>
    </source>
</evidence>
<evidence type="ECO:0000313" key="4">
    <source>
        <dbReference type="EMBL" id="ARP88252.1"/>
    </source>
</evidence>
<gene>
    <name evidence="4" type="ORF">CAL13_20080</name>
</gene>
<evidence type="ECO:0000313" key="5">
    <source>
        <dbReference type="Proteomes" id="UP000194139"/>
    </source>
</evidence>
<keyword evidence="1" id="KW-1133">Transmembrane helix</keyword>
<dbReference type="Pfam" id="PF00563">
    <property type="entry name" value="EAL"/>
    <property type="match status" value="1"/>
</dbReference>
<organism evidence="4 5">
    <name type="scientific">Bordetella genomosp. 9</name>
    <dbReference type="NCBI Taxonomy" id="1416803"/>
    <lineage>
        <taxon>Bacteria</taxon>
        <taxon>Pseudomonadati</taxon>
        <taxon>Pseudomonadota</taxon>
        <taxon>Betaproteobacteria</taxon>
        <taxon>Burkholderiales</taxon>
        <taxon>Alcaligenaceae</taxon>
        <taxon>Bordetella</taxon>
    </lineage>
</organism>
<proteinExistence type="predicted"/>
<dbReference type="GO" id="GO:0003824">
    <property type="term" value="F:catalytic activity"/>
    <property type="evidence" value="ECO:0007669"/>
    <property type="project" value="UniProtKB-ARBA"/>
</dbReference>
<sequence>MRSVARRQPGRPCRPHAVFLPAVNLMSGTYFLEAILLALAVAVLCAYTVVLARRFAISRRSMDGSLRALNSALLRVATTDTLTDLPNRAALVEAAEAAIGRARHTGNEMAVLLMDLDGFKHINDTLGHSIGDGMLQAFARRLRACVRGEDTVARLGGDEFVVVVEGLYSREGAARVAQAVNAAMRDDLMFQGTTLRLTASIGIAMYPHDGDDVETLMKHADIAMYGAKELGRNGFRFYEPHMGECYRRALMMQQGLNEALEREQLSVDYQPQFAEGGRRVTGAEALLRWHHPKLGAVPPAEFIPVAERAGQIIEIGFWVMRTVCRHMRRWDARGLPALTVSINLSPKQLTHPDVVDSMVRIAREEDIAPDRLVFEITESAAMQDAALSSRVIRAFRAQGFGIAIDDFGTGYSSLAYLQQFRAQQLKIDRFFTHGLDTHGEEGRAIVAAIVAMAHTLNMDVVAEGVETMTQLHALRSLACDQMQGYLLKRPMPPAAFEYFLEDLQRPAATAVPPLDGLPAYP</sequence>
<dbReference type="CDD" id="cd01949">
    <property type="entry name" value="GGDEF"/>
    <property type="match status" value="1"/>
</dbReference>
<dbReference type="InterPro" id="IPR029787">
    <property type="entry name" value="Nucleotide_cyclase"/>
</dbReference>
<dbReference type="CDD" id="cd01948">
    <property type="entry name" value="EAL"/>
    <property type="match status" value="1"/>
</dbReference>
<dbReference type="FunFam" id="3.30.70.270:FF:000001">
    <property type="entry name" value="Diguanylate cyclase domain protein"/>
    <property type="match status" value="1"/>
</dbReference>
<dbReference type="Gene3D" id="3.20.20.450">
    <property type="entry name" value="EAL domain"/>
    <property type="match status" value="1"/>
</dbReference>
<dbReference type="InterPro" id="IPR001633">
    <property type="entry name" value="EAL_dom"/>
</dbReference>
<dbReference type="PROSITE" id="PS50883">
    <property type="entry name" value="EAL"/>
    <property type="match status" value="1"/>
</dbReference>
<protein>
    <recommendedName>
        <fullName evidence="6">GGDEF-domain containing protein</fullName>
    </recommendedName>
</protein>
<evidence type="ECO:0008006" key="6">
    <source>
        <dbReference type="Google" id="ProtNLM"/>
    </source>
</evidence>
<dbReference type="NCBIfam" id="TIGR00254">
    <property type="entry name" value="GGDEF"/>
    <property type="match status" value="1"/>
</dbReference>
<dbReference type="InterPro" id="IPR052155">
    <property type="entry name" value="Biofilm_reg_signaling"/>
</dbReference>
<dbReference type="SMART" id="SM00052">
    <property type="entry name" value="EAL"/>
    <property type="match status" value="1"/>
</dbReference>
<keyword evidence="1" id="KW-0812">Transmembrane</keyword>
<dbReference type="InterPro" id="IPR043128">
    <property type="entry name" value="Rev_trsase/Diguanyl_cyclase"/>
</dbReference>
<dbReference type="AlphaFoldDB" id="A0A1W6Z4G9"/>
<feature type="domain" description="GGDEF" evidence="3">
    <location>
        <begin position="107"/>
        <end position="240"/>
    </location>
</feature>
<evidence type="ECO:0000259" key="2">
    <source>
        <dbReference type="PROSITE" id="PS50883"/>
    </source>
</evidence>
<dbReference type="SUPFAM" id="SSF141868">
    <property type="entry name" value="EAL domain-like"/>
    <property type="match status" value="1"/>
</dbReference>
<keyword evidence="5" id="KW-1185">Reference proteome</keyword>
<dbReference type="InterPro" id="IPR035919">
    <property type="entry name" value="EAL_sf"/>
</dbReference>
<evidence type="ECO:0000259" key="3">
    <source>
        <dbReference type="PROSITE" id="PS50887"/>
    </source>
</evidence>
<feature type="transmembrane region" description="Helical" evidence="1">
    <location>
        <begin position="30"/>
        <end position="52"/>
    </location>
</feature>
<dbReference type="PANTHER" id="PTHR44757:SF2">
    <property type="entry name" value="BIOFILM ARCHITECTURE MAINTENANCE PROTEIN MBAA"/>
    <property type="match status" value="1"/>
</dbReference>
<dbReference type="EMBL" id="CP021109">
    <property type="protein sequence ID" value="ARP88252.1"/>
    <property type="molecule type" value="Genomic_DNA"/>
</dbReference>